<reference evidence="3" key="2">
    <citation type="submission" date="2013-07" db="EMBL/GenBank/DDBJ databases">
        <authorList>
            <consortium name="The Broad Institute Genome Sequencing Platform"/>
            <person name="Cuomo C."/>
            <person name="Litvintseva A."/>
            <person name="Chen Y."/>
            <person name="Heitman J."/>
            <person name="Sun S."/>
            <person name="Springer D."/>
            <person name="Dromer F."/>
            <person name="Young S.K."/>
            <person name="Zeng Q."/>
            <person name="Gargeya S."/>
            <person name="Fitzgerald M."/>
            <person name="Abouelleil A."/>
            <person name="Alvarado L."/>
            <person name="Berlin A.M."/>
            <person name="Chapman S.B."/>
            <person name="Dewar J."/>
            <person name="Goldberg J."/>
            <person name="Griggs A."/>
            <person name="Gujja S."/>
            <person name="Hansen M."/>
            <person name="Howarth C."/>
            <person name="Imamovic A."/>
            <person name="Larimer J."/>
            <person name="McCowan C."/>
            <person name="Murphy C."/>
            <person name="Pearson M."/>
            <person name="Priest M."/>
            <person name="Roberts A."/>
            <person name="Saif S."/>
            <person name="Shea T."/>
            <person name="Sykes S."/>
            <person name="Wortman J."/>
            <person name="Nusbaum C."/>
            <person name="Birren B."/>
        </authorList>
    </citation>
    <scope>NUCLEOTIDE SEQUENCE</scope>
    <source>
        <strain evidence="3">CBS 10118</strain>
    </source>
</reference>
<feature type="compositionally biased region" description="Acidic residues" evidence="1">
    <location>
        <begin position="63"/>
        <end position="72"/>
    </location>
</feature>
<dbReference type="RefSeq" id="XP_019042630.1">
    <property type="nucleotide sequence ID" value="XM_019195807.1"/>
</dbReference>
<feature type="region of interest" description="Disordered" evidence="1">
    <location>
        <begin position="223"/>
        <end position="272"/>
    </location>
</feature>
<dbReference type="AlphaFoldDB" id="A0A1B9FS14"/>
<feature type="compositionally biased region" description="Low complexity" evidence="1">
    <location>
        <begin position="230"/>
        <end position="239"/>
    </location>
</feature>
<gene>
    <name evidence="2" type="ORF">I302_09239</name>
    <name evidence="3" type="ORF">I302_104692</name>
</gene>
<evidence type="ECO:0000313" key="2">
    <source>
        <dbReference type="EMBL" id="OCF21560.1"/>
    </source>
</evidence>
<feature type="compositionally biased region" description="Basic residues" evidence="1">
    <location>
        <begin position="256"/>
        <end position="266"/>
    </location>
</feature>
<dbReference type="EMBL" id="CP144543">
    <property type="protein sequence ID" value="WVW82681.1"/>
    <property type="molecule type" value="Genomic_DNA"/>
</dbReference>
<proteinExistence type="predicted"/>
<dbReference type="OrthoDB" id="2573978at2759"/>
<dbReference type="VEuPathDB" id="FungiDB:I302_09239"/>
<evidence type="ECO:0000256" key="1">
    <source>
        <dbReference type="SAM" id="MobiDB-lite"/>
    </source>
</evidence>
<sequence>MSWPSSSPASSMSCSDASERPSSPTTPEPKDVQAYQQLMTSLFPPSSLPPPPTQTTATLPENNGDDEDEVVEDGVKRPMTKAEKQNAKKKRRKERERLAKMEEEAKVQTAAGVGNSTSNELEPLVKFRLFSACPVQDVLITPDLKDERYSCPVNPRHLPIPAETSQRIHHIANEAAIDPEGLYQSSSSSAATEQPDKTYSTDTTDINPLPPIFIGTISRSRSISTHDTRNNSSISIPNIQITVSQGHLKSTEKIRQKTRRSKHKKTPAQARF</sequence>
<evidence type="ECO:0000313" key="3">
    <source>
        <dbReference type="EMBL" id="WVW82681.1"/>
    </source>
</evidence>
<dbReference type="Proteomes" id="UP000092730">
    <property type="component" value="Chromosome 3"/>
</dbReference>
<reference evidence="2" key="3">
    <citation type="submission" date="2016-07" db="EMBL/GenBank/DDBJ databases">
        <title>Evolution of pathogenesis and genome organization in the Tremellales.</title>
        <authorList>
            <person name="Cuomo C."/>
            <person name="Litvintseva A."/>
            <person name="Heitman J."/>
            <person name="Chen Y."/>
            <person name="Sun S."/>
            <person name="Springer D."/>
            <person name="Dromer F."/>
            <person name="Young S."/>
            <person name="Zeng Q."/>
            <person name="Chapman S."/>
            <person name="Gujja S."/>
            <person name="Saif S."/>
            <person name="Birren B."/>
        </authorList>
    </citation>
    <scope>NUCLEOTIDE SEQUENCE</scope>
    <source>
        <strain evidence="2">CBS 10118</strain>
    </source>
</reference>
<name>A0A1B9FS14_9TREE</name>
<feature type="region of interest" description="Disordered" evidence="1">
    <location>
        <begin position="1"/>
        <end position="117"/>
    </location>
</feature>
<feature type="compositionally biased region" description="Polar residues" evidence="1">
    <location>
        <begin position="183"/>
        <end position="206"/>
    </location>
</feature>
<dbReference type="KEGG" id="kbi:30213638"/>
<dbReference type="GeneID" id="30213638"/>
<evidence type="ECO:0000313" key="4">
    <source>
        <dbReference type="Proteomes" id="UP000092730"/>
    </source>
</evidence>
<feature type="compositionally biased region" description="Low complexity" evidence="1">
    <location>
        <begin position="1"/>
        <end position="25"/>
    </location>
</feature>
<keyword evidence="4" id="KW-1185">Reference proteome</keyword>
<accession>A0A1B9FS14</accession>
<protein>
    <submittedName>
        <fullName evidence="2">Uncharacterized protein</fullName>
    </submittedName>
</protein>
<feature type="compositionally biased region" description="Basic and acidic residues" evidence="1">
    <location>
        <begin position="95"/>
        <end position="106"/>
    </location>
</feature>
<organism evidence="2">
    <name type="scientific">Kwoniella bestiolae CBS 10118</name>
    <dbReference type="NCBI Taxonomy" id="1296100"/>
    <lineage>
        <taxon>Eukaryota</taxon>
        <taxon>Fungi</taxon>
        <taxon>Dikarya</taxon>
        <taxon>Basidiomycota</taxon>
        <taxon>Agaricomycotina</taxon>
        <taxon>Tremellomycetes</taxon>
        <taxon>Tremellales</taxon>
        <taxon>Cryptococcaceae</taxon>
        <taxon>Kwoniella</taxon>
    </lineage>
</organism>
<dbReference type="EMBL" id="KV700382">
    <property type="protein sequence ID" value="OCF21560.1"/>
    <property type="molecule type" value="Genomic_DNA"/>
</dbReference>
<feature type="region of interest" description="Disordered" evidence="1">
    <location>
        <begin position="182"/>
        <end position="207"/>
    </location>
</feature>
<reference evidence="3" key="4">
    <citation type="submission" date="2024-02" db="EMBL/GenBank/DDBJ databases">
        <title>Comparative genomics of Cryptococcus and Kwoniella reveals pathogenesis evolution and contrasting modes of karyotype evolution via chromosome fusion or intercentromeric recombination.</title>
        <authorList>
            <person name="Coelho M.A."/>
            <person name="David-Palma M."/>
            <person name="Shea T."/>
            <person name="Bowers K."/>
            <person name="McGinley-Smith S."/>
            <person name="Mohammad A.W."/>
            <person name="Gnirke A."/>
            <person name="Yurkov A.M."/>
            <person name="Nowrousian M."/>
            <person name="Sun S."/>
            <person name="Cuomo C.A."/>
            <person name="Heitman J."/>
        </authorList>
    </citation>
    <scope>NUCLEOTIDE SEQUENCE</scope>
    <source>
        <strain evidence="3">CBS 10118</strain>
    </source>
</reference>
<feature type="compositionally biased region" description="Basic and acidic residues" evidence="1">
    <location>
        <begin position="73"/>
        <end position="86"/>
    </location>
</feature>
<reference evidence="2" key="1">
    <citation type="submission" date="2013-07" db="EMBL/GenBank/DDBJ databases">
        <title>The Genome Sequence of Cryptococcus bestiolae CBS10118.</title>
        <authorList>
            <consortium name="The Broad Institute Genome Sequencing Platform"/>
            <person name="Cuomo C."/>
            <person name="Litvintseva A."/>
            <person name="Chen Y."/>
            <person name="Heitman J."/>
            <person name="Sun S."/>
            <person name="Springer D."/>
            <person name="Dromer F."/>
            <person name="Young S.K."/>
            <person name="Zeng Q."/>
            <person name="Gargeya S."/>
            <person name="Fitzgerald M."/>
            <person name="Abouelleil A."/>
            <person name="Alvarado L."/>
            <person name="Berlin A.M."/>
            <person name="Chapman S.B."/>
            <person name="Dewar J."/>
            <person name="Goldberg J."/>
            <person name="Griggs A."/>
            <person name="Gujja S."/>
            <person name="Hansen M."/>
            <person name="Howarth C."/>
            <person name="Imamovic A."/>
            <person name="Larimer J."/>
            <person name="McCowan C."/>
            <person name="Murphy C."/>
            <person name="Pearson M."/>
            <person name="Priest M."/>
            <person name="Roberts A."/>
            <person name="Saif S."/>
            <person name="Shea T."/>
            <person name="Sykes S."/>
            <person name="Wortman J."/>
            <person name="Nusbaum C."/>
            <person name="Birren B."/>
        </authorList>
    </citation>
    <scope>NUCLEOTIDE SEQUENCE [LARGE SCALE GENOMIC DNA]</scope>
    <source>
        <strain evidence="2">CBS 10118</strain>
    </source>
</reference>